<reference evidence="11" key="1">
    <citation type="journal article" date="2015" name="Genome Announc.">
        <title>Draft Genome Sequence of an Anaerobic Ammonium-Oxidizing Bacterium, "Candidatus Brocadia sinica".</title>
        <authorList>
            <person name="Oshiki M."/>
            <person name="Shinyako-Hata K."/>
            <person name="Satoh H."/>
            <person name="Okabe S."/>
        </authorList>
    </citation>
    <scope>NUCLEOTIDE SEQUENCE [LARGE SCALE GENOMIC DNA]</scope>
    <source>
        <strain evidence="11">JPN1</strain>
    </source>
</reference>
<evidence type="ECO:0000256" key="2">
    <source>
        <dbReference type="ARBA" id="ARBA00022603"/>
    </source>
</evidence>
<evidence type="ECO:0000256" key="7">
    <source>
        <dbReference type="ARBA" id="ARBA00049120"/>
    </source>
</evidence>
<evidence type="ECO:0000256" key="8">
    <source>
        <dbReference type="RuleBase" id="RU362026"/>
    </source>
</evidence>
<dbReference type="PRINTS" id="PR00508">
    <property type="entry name" value="S21N4MTFRASE"/>
</dbReference>
<dbReference type="SUPFAM" id="SSF53335">
    <property type="entry name" value="S-adenosyl-L-methionine-dependent methyltransferases"/>
    <property type="match status" value="1"/>
</dbReference>
<feature type="domain" description="DNA methylase N-4/N-6" evidence="9">
    <location>
        <begin position="29"/>
        <end position="281"/>
    </location>
</feature>
<keyword evidence="4" id="KW-0949">S-adenosyl-L-methionine</keyword>
<dbReference type="RefSeq" id="WP_102046786.1">
    <property type="nucleotide sequence ID" value="NZ_BAFN01000001.1"/>
</dbReference>
<evidence type="ECO:0000259" key="9">
    <source>
        <dbReference type="Pfam" id="PF01555"/>
    </source>
</evidence>
<evidence type="ECO:0000256" key="5">
    <source>
        <dbReference type="ARBA" id="ARBA00022747"/>
    </source>
</evidence>
<dbReference type="InterPro" id="IPR001091">
    <property type="entry name" value="RM_Methyltransferase"/>
</dbReference>
<keyword evidence="11" id="KW-1185">Reference proteome</keyword>
<evidence type="ECO:0000313" key="10">
    <source>
        <dbReference type="EMBL" id="GAN32682.1"/>
    </source>
</evidence>
<dbReference type="Pfam" id="PF01555">
    <property type="entry name" value="N6_N4_Mtase"/>
    <property type="match status" value="1"/>
</dbReference>
<keyword evidence="3" id="KW-0808">Transferase</keyword>
<dbReference type="Proteomes" id="UP000032309">
    <property type="component" value="Unassembled WGS sequence"/>
</dbReference>
<gene>
    <name evidence="10" type="ORF">BROSI_A1197</name>
</gene>
<proteinExistence type="inferred from homology"/>
<dbReference type="InterPro" id="IPR029063">
    <property type="entry name" value="SAM-dependent_MTases_sf"/>
</dbReference>
<comment type="catalytic activity">
    <reaction evidence="7">
        <text>a 2'-deoxycytidine in DNA + S-adenosyl-L-methionine = an N(4)-methyl-2'-deoxycytidine in DNA + S-adenosyl-L-homocysteine + H(+)</text>
        <dbReference type="Rhea" id="RHEA:16857"/>
        <dbReference type="Rhea" id="RHEA-COMP:11369"/>
        <dbReference type="Rhea" id="RHEA-COMP:13674"/>
        <dbReference type="ChEBI" id="CHEBI:15378"/>
        <dbReference type="ChEBI" id="CHEBI:57856"/>
        <dbReference type="ChEBI" id="CHEBI:59789"/>
        <dbReference type="ChEBI" id="CHEBI:85452"/>
        <dbReference type="ChEBI" id="CHEBI:137933"/>
        <dbReference type="EC" id="2.1.1.113"/>
    </reaction>
</comment>
<organism evidence="10 11">
    <name type="scientific">Candidatus Brocadia sinica JPN1</name>
    <dbReference type="NCBI Taxonomy" id="1197129"/>
    <lineage>
        <taxon>Bacteria</taxon>
        <taxon>Pseudomonadati</taxon>
        <taxon>Planctomycetota</taxon>
        <taxon>Candidatus Brocadiia</taxon>
        <taxon>Candidatus Brocadiales</taxon>
        <taxon>Candidatus Brocadiaceae</taxon>
        <taxon>Candidatus Brocadia</taxon>
    </lineage>
</organism>
<comment type="similarity">
    <text evidence="1">Belongs to the N(4)/N(6)-methyltransferase family. N(4) subfamily.</text>
</comment>
<sequence length="318" mass="35995">MKPAYSTVYGNAYCADSLALMRDMPPNSIDLVITSPPYALHFKKEYGNADQANYINWFSPFAEEIRRVLKPTGSFVLNIGGTWTPGNPTRSLYHFRLLLHLCDEIDFSLCQEFFWYNPAKMPAPAEWVNVRRIRVKDSVEYIYWLGKTPNPKANNRRVLQAYSKDMLRLIDRGVKATTRPSGHNIKESFAQDKGGSIPGNLIACGNNESNSNYLALLKEHGRRIHPARFPAELPRFFINFLTDPDDLVLDPFAGSNTTGFVAESMKRRWISVDVCPEYVEDSRLRFAVTEVSPQAAYGKPAAKPVQAQLPLFLKIKAV</sequence>
<keyword evidence="2 10" id="KW-0489">Methyltransferase</keyword>
<dbReference type="InterPro" id="IPR002941">
    <property type="entry name" value="DNA_methylase_N4/N6"/>
</dbReference>
<dbReference type="Gene3D" id="3.40.50.150">
    <property type="entry name" value="Vaccinia Virus protein VP39"/>
    <property type="match status" value="1"/>
</dbReference>
<evidence type="ECO:0000256" key="1">
    <source>
        <dbReference type="ARBA" id="ARBA00010203"/>
    </source>
</evidence>
<comment type="caution">
    <text evidence="10">The sequence shown here is derived from an EMBL/GenBank/DDBJ whole genome shotgun (WGS) entry which is preliminary data.</text>
</comment>
<dbReference type="GO" id="GO:0008168">
    <property type="term" value="F:methyltransferase activity"/>
    <property type="evidence" value="ECO:0007669"/>
    <property type="project" value="UniProtKB-KW"/>
</dbReference>
<evidence type="ECO:0000313" key="11">
    <source>
        <dbReference type="Proteomes" id="UP000032309"/>
    </source>
</evidence>
<dbReference type="GO" id="GO:0032259">
    <property type="term" value="P:methylation"/>
    <property type="evidence" value="ECO:0007669"/>
    <property type="project" value="UniProtKB-KW"/>
</dbReference>
<accession>A0ABQ0JVB3</accession>
<dbReference type="InterPro" id="IPR017985">
    <property type="entry name" value="MeTrfase_CN4_CS"/>
</dbReference>
<evidence type="ECO:0000256" key="3">
    <source>
        <dbReference type="ARBA" id="ARBA00022679"/>
    </source>
</evidence>
<evidence type="ECO:0000256" key="6">
    <source>
        <dbReference type="ARBA" id="ARBA00023125"/>
    </source>
</evidence>
<keyword evidence="6" id="KW-0238">DNA-binding</keyword>
<dbReference type="PROSITE" id="PS00093">
    <property type="entry name" value="N4_MTASE"/>
    <property type="match status" value="1"/>
</dbReference>
<keyword evidence="5" id="KW-0680">Restriction system</keyword>
<dbReference type="EMBL" id="BAFN01000001">
    <property type="protein sequence ID" value="GAN32682.1"/>
    <property type="molecule type" value="Genomic_DNA"/>
</dbReference>
<evidence type="ECO:0000256" key="4">
    <source>
        <dbReference type="ARBA" id="ARBA00022691"/>
    </source>
</evidence>
<dbReference type="EC" id="2.1.1.-" evidence="8"/>
<name>A0ABQ0JVB3_9BACT</name>
<protein>
    <recommendedName>
        <fullName evidence="8">Methyltransferase</fullName>
        <ecNumber evidence="8">2.1.1.-</ecNumber>
    </recommendedName>
</protein>